<protein>
    <submittedName>
        <fullName evidence="1">Uncharacterized protein</fullName>
    </submittedName>
</protein>
<dbReference type="KEGG" id="slac:SKTS_32690"/>
<sequence length="100" mass="10782">MHADKAAGKRKGIQCRVFDYKKLETAGRVLTVRDQSRTQGIKVIGNLGIVQQLAAAANIAHDGFADATFLLRREDGLRSIAQVGQAIGKNPGQKNPEGQQ</sequence>
<evidence type="ECO:0000313" key="1">
    <source>
        <dbReference type="EMBL" id="BCB28383.1"/>
    </source>
</evidence>
<dbReference type="EMBL" id="AP022853">
    <property type="protein sequence ID" value="BCB28383.1"/>
    <property type="molecule type" value="Genomic_DNA"/>
</dbReference>
<evidence type="ECO:0000313" key="2">
    <source>
        <dbReference type="Proteomes" id="UP000502260"/>
    </source>
</evidence>
<gene>
    <name evidence="1" type="ORF">SKTS_32690</name>
</gene>
<reference evidence="2" key="1">
    <citation type="submission" date="2020-03" db="EMBL/GenBank/DDBJ databases">
        <title>Complete genome sequence of sulfur-oxidizing bacterium skT11.</title>
        <authorList>
            <person name="Kanda M."/>
            <person name="Kojima H."/>
            <person name="Fukui M."/>
        </authorList>
    </citation>
    <scope>NUCLEOTIDE SEQUENCE [LARGE SCALE GENOMIC DNA]</scope>
    <source>
        <strain evidence="2">skT11</strain>
    </source>
</reference>
<organism evidence="1 2">
    <name type="scientific">Sulfurimicrobium lacus</name>
    <dbReference type="NCBI Taxonomy" id="2715678"/>
    <lineage>
        <taxon>Bacteria</taxon>
        <taxon>Pseudomonadati</taxon>
        <taxon>Pseudomonadota</taxon>
        <taxon>Betaproteobacteria</taxon>
        <taxon>Nitrosomonadales</taxon>
        <taxon>Sulfuricellaceae</taxon>
        <taxon>Sulfurimicrobium</taxon>
    </lineage>
</organism>
<dbReference type="Proteomes" id="UP000502260">
    <property type="component" value="Chromosome"/>
</dbReference>
<dbReference type="AlphaFoldDB" id="A0A6F8VEZ0"/>
<name>A0A6F8VEZ0_9PROT</name>
<keyword evidence="2" id="KW-1185">Reference proteome</keyword>
<accession>A0A6F8VEZ0</accession>
<proteinExistence type="predicted"/>